<dbReference type="AlphaFoldDB" id="A0A835WAQ1"/>
<keyword evidence="6" id="KW-0752">Steroid biosynthesis</keyword>
<evidence type="ECO:0000313" key="14">
    <source>
        <dbReference type="EMBL" id="KAG2443884.1"/>
    </source>
</evidence>
<sequence length="132" mass="14575">MELDPVLSLQRWLVLVAGLRLLAVFIGIFAPNKLKSQVFDRRPDLVTPLLGRLFATWTLMTCALCLACARDPSNKTVYLVTLFSFAVALAFFLGEMLIFNTLSIRGALSPMIVASISTTWLTLGLDFYTGAK</sequence>
<evidence type="ECO:0000256" key="7">
    <source>
        <dbReference type="ARBA" id="ARBA00022989"/>
    </source>
</evidence>
<evidence type="ECO:0000313" key="15">
    <source>
        <dbReference type="Proteomes" id="UP000650467"/>
    </source>
</evidence>
<accession>A0A835WAQ1</accession>
<comment type="subcellular location">
    <subcellularLocation>
        <location evidence="1">Endoplasmic reticulum membrane</location>
        <topology evidence="1">Multi-pass membrane protein</topology>
    </subcellularLocation>
</comment>
<keyword evidence="5" id="KW-0256">Endoplasmic reticulum</keyword>
<keyword evidence="9" id="KW-0443">Lipid metabolism</keyword>
<name>A0A835WAQ1_CHLIN</name>
<keyword evidence="3" id="KW-0444">Lipid biosynthesis</keyword>
<evidence type="ECO:0000256" key="13">
    <source>
        <dbReference type="SAM" id="Phobius"/>
    </source>
</evidence>
<dbReference type="Proteomes" id="UP000650467">
    <property type="component" value="Unassembled WGS sequence"/>
</dbReference>
<evidence type="ECO:0000256" key="5">
    <source>
        <dbReference type="ARBA" id="ARBA00022824"/>
    </source>
</evidence>
<evidence type="ECO:0000256" key="1">
    <source>
        <dbReference type="ARBA" id="ARBA00004477"/>
    </source>
</evidence>
<dbReference type="PANTHER" id="PTHR15451">
    <property type="entry name" value="ERGOSTEROL BIOSYNTHETIC PROTEIN 28-RELATED"/>
    <property type="match status" value="1"/>
</dbReference>
<dbReference type="Pfam" id="PF03694">
    <property type="entry name" value="Erg28"/>
    <property type="match status" value="1"/>
</dbReference>
<dbReference type="PANTHER" id="PTHR15451:SF19">
    <property type="entry name" value="ERGOSTEROL BIOSYNTHETIC PROTEIN 28 HOMOLOG"/>
    <property type="match status" value="1"/>
</dbReference>
<feature type="transmembrane region" description="Helical" evidence="13">
    <location>
        <begin position="12"/>
        <end position="30"/>
    </location>
</feature>
<proteinExistence type="inferred from homology"/>
<dbReference type="EMBL" id="JAEHOC010000003">
    <property type="protein sequence ID" value="KAG2443884.1"/>
    <property type="molecule type" value="Genomic_DNA"/>
</dbReference>
<evidence type="ECO:0000256" key="2">
    <source>
        <dbReference type="ARBA" id="ARBA00005377"/>
    </source>
</evidence>
<keyword evidence="7 13" id="KW-1133">Transmembrane helix</keyword>
<evidence type="ECO:0000256" key="12">
    <source>
        <dbReference type="ARBA" id="ARBA00023221"/>
    </source>
</evidence>
<dbReference type="GO" id="GO:0016126">
    <property type="term" value="P:sterol biosynthetic process"/>
    <property type="evidence" value="ECO:0007669"/>
    <property type="project" value="UniProtKB-KW"/>
</dbReference>
<dbReference type="InterPro" id="IPR005352">
    <property type="entry name" value="Erg28"/>
</dbReference>
<keyword evidence="8" id="KW-0756">Sterol biosynthesis</keyword>
<evidence type="ECO:0000256" key="6">
    <source>
        <dbReference type="ARBA" id="ARBA00022955"/>
    </source>
</evidence>
<keyword evidence="12" id="KW-0753">Steroid metabolism</keyword>
<keyword evidence="15" id="KW-1185">Reference proteome</keyword>
<gene>
    <name evidence="14" type="ORF">HXX76_002225</name>
</gene>
<reference evidence="14" key="1">
    <citation type="journal article" date="2020" name="bioRxiv">
        <title>Comparative genomics of Chlamydomonas.</title>
        <authorList>
            <person name="Craig R.J."/>
            <person name="Hasan A.R."/>
            <person name="Ness R.W."/>
            <person name="Keightley P.D."/>
        </authorList>
    </citation>
    <scope>NUCLEOTIDE SEQUENCE</scope>
    <source>
        <strain evidence="14">SAG 7.73</strain>
    </source>
</reference>
<evidence type="ECO:0000256" key="10">
    <source>
        <dbReference type="ARBA" id="ARBA00023136"/>
    </source>
</evidence>
<evidence type="ECO:0000256" key="3">
    <source>
        <dbReference type="ARBA" id="ARBA00022516"/>
    </source>
</evidence>
<comment type="similarity">
    <text evidence="2">Belongs to the ERG28 family.</text>
</comment>
<feature type="transmembrane region" description="Helical" evidence="13">
    <location>
        <begin position="50"/>
        <end position="69"/>
    </location>
</feature>
<keyword evidence="4 13" id="KW-0812">Transmembrane</keyword>
<comment type="caution">
    <text evidence="14">The sequence shown here is derived from an EMBL/GenBank/DDBJ whole genome shotgun (WGS) entry which is preliminary data.</text>
</comment>
<evidence type="ECO:0000256" key="11">
    <source>
        <dbReference type="ARBA" id="ARBA00023166"/>
    </source>
</evidence>
<protein>
    <submittedName>
        <fullName evidence="14">Uncharacterized protein</fullName>
    </submittedName>
</protein>
<feature type="transmembrane region" description="Helical" evidence="13">
    <location>
        <begin position="111"/>
        <end position="129"/>
    </location>
</feature>
<evidence type="ECO:0000256" key="8">
    <source>
        <dbReference type="ARBA" id="ARBA00023011"/>
    </source>
</evidence>
<organism evidence="14 15">
    <name type="scientific">Chlamydomonas incerta</name>
    <dbReference type="NCBI Taxonomy" id="51695"/>
    <lineage>
        <taxon>Eukaryota</taxon>
        <taxon>Viridiplantae</taxon>
        <taxon>Chlorophyta</taxon>
        <taxon>core chlorophytes</taxon>
        <taxon>Chlorophyceae</taxon>
        <taxon>CS clade</taxon>
        <taxon>Chlamydomonadales</taxon>
        <taxon>Chlamydomonadaceae</taxon>
        <taxon>Chlamydomonas</taxon>
    </lineage>
</organism>
<keyword evidence="10 13" id="KW-0472">Membrane</keyword>
<feature type="transmembrane region" description="Helical" evidence="13">
    <location>
        <begin position="76"/>
        <end position="99"/>
    </location>
</feature>
<keyword evidence="11" id="KW-1207">Sterol metabolism</keyword>
<evidence type="ECO:0000256" key="4">
    <source>
        <dbReference type="ARBA" id="ARBA00022692"/>
    </source>
</evidence>
<evidence type="ECO:0000256" key="9">
    <source>
        <dbReference type="ARBA" id="ARBA00023098"/>
    </source>
</evidence>
<dbReference type="OrthoDB" id="6485510at2759"/>
<dbReference type="GO" id="GO:0005789">
    <property type="term" value="C:endoplasmic reticulum membrane"/>
    <property type="evidence" value="ECO:0007669"/>
    <property type="project" value="UniProtKB-SubCell"/>
</dbReference>
<dbReference type="GO" id="GO:0030674">
    <property type="term" value="F:protein-macromolecule adaptor activity"/>
    <property type="evidence" value="ECO:0007669"/>
    <property type="project" value="TreeGrafter"/>
</dbReference>